<dbReference type="Proteomes" id="UP000770661">
    <property type="component" value="Unassembled WGS sequence"/>
</dbReference>
<proteinExistence type="predicted"/>
<name>A0A8J5CM81_CHIOP</name>
<accession>A0A8J5CM81</accession>
<gene>
    <name evidence="1" type="ORF">GWK47_017068</name>
</gene>
<evidence type="ECO:0000313" key="1">
    <source>
        <dbReference type="EMBL" id="KAG0713057.1"/>
    </source>
</evidence>
<sequence length="158" mass="17230">MKDLTCAHEYEYAVNQSIIGAYAGGRVASPHPYDAIPGSPRPESPCRLLFHTKRSRKRHINLSQPRALWAPPLASSTPDCPLTDKNPMGRDRFQGSVPHVHIAEVALTDYAGDLSPKGFASSAAPSRDITRTPRTQQRLLQLGKNMIIDFGVSGQANA</sequence>
<comment type="caution">
    <text evidence="1">The sequence shown here is derived from an EMBL/GenBank/DDBJ whole genome shotgun (WGS) entry which is preliminary data.</text>
</comment>
<reference evidence="1" key="1">
    <citation type="submission" date="2020-07" db="EMBL/GenBank/DDBJ databases">
        <title>The High-quality genome of the commercially important snow crab, Chionoecetes opilio.</title>
        <authorList>
            <person name="Jeong J.-H."/>
            <person name="Ryu S."/>
        </authorList>
    </citation>
    <scope>NUCLEOTIDE SEQUENCE</scope>
    <source>
        <strain evidence="1">MADBK_172401_WGS</strain>
        <tissue evidence="1">Digestive gland</tissue>
    </source>
</reference>
<keyword evidence="2" id="KW-1185">Reference proteome</keyword>
<dbReference type="EMBL" id="JACEEZ010021802">
    <property type="protein sequence ID" value="KAG0713057.1"/>
    <property type="molecule type" value="Genomic_DNA"/>
</dbReference>
<dbReference type="AlphaFoldDB" id="A0A8J5CM81"/>
<protein>
    <submittedName>
        <fullName evidence="1">Uncharacterized protein</fullName>
    </submittedName>
</protein>
<evidence type="ECO:0000313" key="2">
    <source>
        <dbReference type="Proteomes" id="UP000770661"/>
    </source>
</evidence>
<organism evidence="1 2">
    <name type="scientific">Chionoecetes opilio</name>
    <name type="common">Atlantic snow crab</name>
    <name type="synonym">Cancer opilio</name>
    <dbReference type="NCBI Taxonomy" id="41210"/>
    <lineage>
        <taxon>Eukaryota</taxon>
        <taxon>Metazoa</taxon>
        <taxon>Ecdysozoa</taxon>
        <taxon>Arthropoda</taxon>
        <taxon>Crustacea</taxon>
        <taxon>Multicrustacea</taxon>
        <taxon>Malacostraca</taxon>
        <taxon>Eumalacostraca</taxon>
        <taxon>Eucarida</taxon>
        <taxon>Decapoda</taxon>
        <taxon>Pleocyemata</taxon>
        <taxon>Brachyura</taxon>
        <taxon>Eubrachyura</taxon>
        <taxon>Majoidea</taxon>
        <taxon>Majidae</taxon>
        <taxon>Chionoecetes</taxon>
    </lineage>
</organism>